<comment type="caution">
    <text evidence="12">The sequence shown here is derived from an EMBL/GenBank/DDBJ whole genome shotgun (WGS) entry which is preliminary data.</text>
</comment>
<keyword evidence="3 9" id="KW-0812">Transmembrane</keyword>
<feature type="region of interest" description="Disordered" evidence="8">
    <location>
        <begin position="623"/>
        <end position="683"/>
    </location>
</feature>
<evidence type="ECO:0000256" key="5">
    <source>
        <dbReference type="ARBA" id="ARBA00023125"/>
    </source>
</evidence>
<evidence type="ECO:0000259" key="11">
    <source>
        <dbReference type="PROSITE" id="PS51504"/>
    </source>
</evidence>
<dbReference type="OrthoDB" id="2544694at2759"/>
<evidence type="ECO:0000256" key="2">
    <source>
        <dbReference type="ARBA" id="ARBA00004141"/>
    </source>
</evidence>
<sequence>MNKLPETVVSLQMKQTGGEVPQPVADEANKGRAVLFEDVLERCCGTGRWQVLLVSYMSITWIILPTFSMSMMFIGATPAFKCADGFDTNATFVSLPEDTPQCHPVDNANASCSRWVFDKSAYESTVVTEWNLVCGRKPMLSMLQSVLMLGGIVGALLGGQLADRFGRRPVFLPVMLLATVCSFSAALVGDYVSFLVIRGFTGFGMASMIASMFVLVTELSDCEHRAALATLVFLPFGFGIMLLAVASYYIRTRWLLQLALAIPCVLLLPNFWLMPESPRWLLIKGRFPEALEILRQGARWNRRKMPSDEEVLKMMSDVRQTHIAREEALKGDSRDSALQRVLALVRTPLMRRYTIASTFIYFAMAGSYFGISFDVSQLSTNPHLAVALSGVMEIPACLIYPLLNRFGRRRCLIAFLFTTAIAMFLVFVKKDATLWLVLGLVGKLSVTSALNMFSYVSEYMPTQQRGLAMGLHQTASRIGGAVSPFVVDLVSGLHELAPSAVFGAMVLLAGLAALLLPETAGKPMPETPAKRAPKFKEGAAKRFKPDRPSTMQLIVNAIEADKDVKGTSVRAIKKHIMAIHSVPSAMLNRMLRKAFEAGLSGGQLARPKGQTEARVLSGRYRLATKDKTKPTQKKAAAKSPAKAASARPAKTQTPSKAAAAEKATSVKKVAKSPTKVKKMAAKKITAKKPVAKKMAAGRVVK</sequence>
<evidence type="ECO:0000256" key="3">
    <source>
        <dbReference type="ARBA" id="ARBA00022692"/>
    </source>
</evidence>
<dbReference type="InterPro" id="IPR005818">
    <property type="entry name" value="Histone_H1/H5_H15"/>
</dbReference>
<proteinExistence type="predicted"/>
<dbReference type="GO" id="GO:0016020">
    <property type="term" value="C:membrane"/>
    <property type="evidence" value="ECO:0007669"/>
    <property type="project" value="UniProtKB-SubCell"/>
</dbReference>
<comment type="subcellular location">
    <subcellularLocation>
        <location evidence="2">Membrane</location>
        <topology evidence="2">Multi-pass membrane protein</topology>
    </subcellularLocation>
</comment>
<feature type="transmembrane region" description="Helical" evidence="9">
    <location>
        <begin position="139"/>
        <end position="158"/>
    </location>
</feature>
<dbReference type="InterPro" id="IPR020846">
    <property type="entry name" value="MFS_dom"/>
</dbReference>
<dbReference type="AlphaFoldDB" id="A0A6A4VHB0"/>
<evidence type="ECO:0000256" key="8">
    <source>
        <dbReference type="SAM" id="MobiDB-lite"/>
    </source>
</evidence>
<dbReference type="PRINTS" id="PR00624">
    <property type="entry name" value="HISTONEH5"/>
</dbReference>
<evidence type="ECO:0000256" key="1">
    <source>
        <dbReference type="ARBA" id="ARBA00002809"/>
    </source>
</evidence>
<dbReference type="PANTHER" id="PTHR24064">
    <property type="entry name" value="SOLUTE CARRIER FAMILY 22 MEMBER"/>
    <property type="match status" value="1"/>
</dbReference>
<dbReference type="Gene3D" id="1.10.10.10">
    <property type="entry name" value="Winged helix-like DNA-binding domain superfamily/Winged helix DNA-binding domain"/>
    <property type="match status" value="1"/>
</dbReference>
<dbReference type="SUPFAM" id="SSF46785">
    <property type="entry name" value="Winged helix' DNA-binding domain"/>
    <property type="match status" value="1"/>
</dbReference>
<dbReference type="CDD" id="cd00073">
    <property type="entry name" value="H15"/>
    <property type="match status" value="1"/>
</dbReference>
<dbReference type="Proteomes" id="UP000440578">
    <property type="component" value="Unassembled WGS sequence"/>
</dbReference>
<reference evidence="12 13" key="1">
    <citation type="submission" date="2019-07" db="EMBL/GenBank/DDBJ databases">
        <title>Draft genome assembly of a fouling barnacle, Amphibalanus amphitrite (Darwin, 1854): The first reference genome for Thecostraca.</title>
        <authorList>
            <person name="Kim W."/>
        </authorList>
    </citation>
    <scope>NUCLEOTIDE SEQUENCE [LARGE SCALE GENOMIC DNA]</scope>
    <source>
        <strain evidence="12">SNU_AA5</strain>
        <tissue evidence="12">Soma without cirri and trophi</tissue>
    </source>
</reference>
<feature type="compositionally biased region" description="Low complexity" evidence="8">
    <location>
        <begin position="637"/>
        <end position="651"/>
    </location>
</feature>
<keyword evidence="7" id="KW-0539">Nucleus</keyword>
<dbReference type="GO" id="GO:0000786">
    <property type="term" value="C:nucleosome"/>
    <property type="evidence" value="ECO:0007669"/>
    <property type="project" value="InterPro"/>
</dbReference>
<dbReference type="InterPro" id="IPR036259">
    <property type="entry name" value="MFS_trans_sf"/>
</dbReference>
<dbReference type="Gene3D" id="1.20.1250.20">
    <property type="entry name" value="MFS general substrate transporter like domains"/>
    <property type="match status" value="1"/>
</dbReference>
<dbReference type="InterPro" id="IPR036390">
    <property type="entry name" value="WH_DNA-bd_sf"/>
</dbReference>
<dbReference type="PROSITE" id="PS51504">
    <property type="entry name" value="H15"/>
    <property type="match status" value="1"/>
</dbReference>
<dbReference type="SUPFAM" id="SSF103473">
    <property type="entry name" value="MFS general substrate transporter"/>
    <property type="match status" value="1"/>
</dbReference>
<feature type="transmembrane region" description="Helical" evidence="9">
    <location>
        <begin position="256"/>
        <end position="274"/>
    </location>
</feature>
<dbReference type="Pfam" id="PF00538">
    <property type="entry name" value="Linker_histone"/>
    <property type="match status" value="1"/>
</dbReference>
<evidence type="ECO:0000256" key="7">
    <source>
        <dbReference type="ARBA" id="ARBA00023242"/>
    </source>
</evidence>
<feature type="transmembrane region" description="Helical" evidence="9">
    <location>
        <begin position="434"/>
        <end position="453"/>
    </location>
</feature>
<evidence type="ECO:0000256" key="9">
    <source>
        <dbReference type="SAM" id="Phobius"/>
    </source>
</evidence>
<dbReference type="InterPro" id="IPR036388">
    <property type="entry name" value="WH-like_DNA-bd_sf"/>
</dbReference>
<feature type="compositionally biased region" description="Basic residues" evidence="8">
    <location>
        <begin position="668"/>
        <end position="683"/>
    </location>
</feature>
<organism evidence="12 13">
    <name type="scientific">Amphibalanus amphitrite</name>
    <name type="common">Striped barnacle</name>
    <name type="synonym">Balanus amphitrite</name>
    <dbReference type="NCBI Taxonomy" id="1232801"/>
    <lineage>
        <taxon>Eukaryota</taxon>
        <taxon>Metazoa</taxon>
        <taxon>Ecdysozoa</taxon>
        <taxon>Arthropoda</taxon>
        <taxon>Crustacea</taxon>
        <taxon>Multicrustacea</taxon>
        <taxon>Cirripedia</taxon>
        <taxon>Thoracica</taxon>
        <taxon>Thoracicalcarea</taxon>
        <taxon>Balanomorpha</taxon>
        <taxon>Balanoidea</taxon>
        <taxon>Balanidae</taxon>
        <taxon>Amphibalaninae</taxon>
        <taxon>Amphibalanus</taxon>
    </lineage>
</organism>
<keyword evidence="4 9" id="KW-1133">Transmembrane helix</keyword>
<feature type="domain" description="H15" evidence="11">
    <location>
        <begin position="546"/>
        <end position="624"/>
    </location>
</feature>
<dbReference type="GO" id="GO:0030527">
    <property type="term" value="F:structural constituent of chromatin"/>
    <property type="evidence" value="ECO:0007669"/>
    <property type="project" value="InterPro"/>
</dbReference>
<keyword evidence="6 9" id="KW-0472">Membrane</keyword>
<dbReference type="EMBL" id="VIIS01001753">
    <property type="protein sequence ID" value="KAF0293365.1"/>
    <property type="molecule type" value="Genomic_DNA"/>
</dbReference>
<evidence type="ECO:0000313" key="13">
    <source>
        <dbReference type="Proteomes" id="UP000440578"/>
    </source>
</evidence>
<dbReference type="Pfam" id="PF00083">
    <property type="entry name" value="Sugar_tr"/>
    <property type="match status" value="1"/>
</dbReference>
<dbReference type="InterPro" id="IPR005819">
    <property type="entry name" value="H1/H5"/>
</dbReference>
<feature type="transmembrane region" description="Helical" evidence="9">
    <location>
        <begin position="228"/>
        <end position="250"/>
    </location>
</feature>
<keyword evidence="13" id="KW-1185">Reference proteome</keyword>
<feature type="transmembrane region" description="Helical" evidence="9">
    <location>
        <begin position="51"/>
        <end position="74"/>
    </location>
</feature>
<keyword evidence="5" id="KW-0238">DNA-binding</keyword>
<dbReference type="GO" id="GO:0003677">
    <property type="term" value="F:DNA binding"/>
    <property type="evidence" value="ECO:0007669"/>
    <property type="project" value="UniProtKB-KW"/>
</dbReference>
<dbReference type="CDD" id="cd17317">
    <property type="entry name" value="MFS_SLC22"/>
    <property type="match status" value="1"/>
</dbReference>
<feature type="transmembrane region" description="Helical" evidence="9">
    <location>
        <begin position="170"/>
        <end position="189"/>
    </location>
</feature>
<evidence type="ECO:0000256" key="6">
    <source>
        <dbReference type="ARBA" id="ARBA00023136"/>
    </source>
</evidence>
<dbReference type="GO" id="GO:0022857">
    <property type="term" value="F:transmembrane transporter activity"/>
    <property type="evidence" value="ECO:0007669"/>
    <property type="project" value="InterPro"/>
</dbReference>
<name>A0A6A4VHB0_AMPAM</name>
<protein>
    <submittedName>
        <fullName evidence="12">Organic cation transporter protein</fullName>
    </submittedName>
</protein>
<feature type="transmembrane region" description="Helical" evidence="9">
    <location>
        <begin position="410"/>
        <end position="428"/>
    </location>
</feature>
<feature type="transmembrane region" description="Helical" evidence="9">
    <location>
        <begin position="195"/>
        <end position="216"/>
    </location>
</feature>
<feature type="domain" description="Major facilitator superfamily (MFS) profile" evidence="10">
    <location>
        <begin position="54"/>
        <end position="521"/>
    </location>
</feature>
<evidence type="ECO:0000259" key="10">
    <source>
        <dbReference type="PROSITE" id="PS50850"/>
    </source>
</evidence>
<comment type="function">
    <text evidence="1">Histones H1 are necessary for the condensation of nucleosome chains into higher-order structures.</text>
</comment>
<feature type="transmembrane region" description="Helical" evidence="9">
    <location>
        <begin position="353"/>
        <end position="371"/>
    </location>
</feature>
<evidence type="ECO:0000313" key="12">
    <source>
        <dbReference type="EMBL" id="KAF0293365.1"/>
    </source>
</evidence>
<dbReference type="InterPro" id="IPR005828">
    <property type="entry name" value="MFS_sugar_transport-like"/>
</dbReference>
<gene>
    <name evidence="12" type="primary">Orct_19</name>
    <name evidence="12" type="ORF">FJT64_000943</name>
</gene>
<accession>A0A6A4VHB0</accession>
<dbReference type="GO" id="GO:0006334">
    <property type="term" value="P:nucleosome assembly"/>
    <property type="evidence" value="ECO:0007669"/>
    <property type="project" value="InterPro"/>
</dbReference>
<feature type="transmembrane region" description="Helical" evidence="9">
    <location>
        <begin position="383"/>
        <end position="403"/>
    </location>
</feature>
<dbReference type="SMART" id="SM00526">
    <property type="entry name" value="H15"/>
    <property type="match status" value="1"/>
</dbReference>
<evidence type="ECO:0000256" key="4">
    <source>
        <dbReference type="ARBA" id="ARBA00022989"/>
    </source>
</evidence>
<dbReference type="PROSITE" id="PS50850">
    <property type="entry name" value="MFS"/>
    <property type="match status" value="1"/>
</dbReference>